<comment type="similarity">
    <text evidence="2">Belongs to the nematode transthyretin-like family.</text>
</comment>
<evidence type="ECO:0000256" key="3">
    <source>
        <dbReference type="ARBA" id="ARBA00022525"/>
    </source>
</evidence>
<dbReference type="GO" id="GO:0009986">
    <property type="term" value="C:cell surface"/>
    <property type="evidence" value="ECO:0007669"/>
    <property type="project" value="InterPro"/>
</dbReference>
<evidence type="ECO:0000256" key="5">
    <source>
        <dbReference type="SAM" id="MobiDB-lite"/>
    </source>
</evidence>
<keyword evidence="7" id="KW-1185">Reference proteome</keyword>
<evidence type="ECO:0000313" key="9">
    <source>
        <dbReference type="WormBase" id="SRAE_1000333300"/>
    </source>
</evidence>
<dbReference type="InterPro" id="IPR038479">
    <property type="entry name" value="Transthyretin-like_sf"/>
</dbReference>
<sequence>MSSILTTLPDYAVLKKNGFVECKICNKSDIREKLWISHVKGAEHKKSILKLKNLKKIGDKRPHDGGDDNVVKKSKNEEVIIDNVSKNDSNVSDLPSDFFEVPSAKPTLTISHNDNKTIEDEEEKSKRENYLANYDSIMEEFEEELKKDSINYKDVDEEIEEALERKDEDDIEEILGDAINTGTEEEMMKVWKEHEEIEIKIEESRRKNDTQEKEEEDDNDNECNWDEEDFKESKGVLMCDGKPASGVLVKLWDEDDTPGDSDDLLGSAKTNSKGEFEVKGHTDEFTPIDVKLNIYHDCNDGFKPCQRKFTIKIPGSYITKAKTPSKIFDAGTIQLSGKFPGETRDCLH</sequence>
<dbReference type="RefSeq" id="XP_024504281.1">
    <property type="nucleotide sequence ID" value="XM_024650511.1"/>
</dbReference>
<dbReference type="InterPro" id="IPR001534">
    <property type="entry name" value="Transthyretin-like"/>
</dbReference>
<feature type="compositionally biased region" description="Acidic residues" evidence="5">
    <location>
        <begin position="212"/>
        <end position="225"/>
    </location>
</feature>
<accession>A0A090LC19</accession>
<gene>
    <name evidence="6 8 9" type="ORF">SRAE_1000333300</name>
</gene>
<name>A0A090LC19_STRRB</name>
<keyword evidence="3" id="KW-0964">Secreted</keyword>
<dbReference type="PANTHER" id="PTHR21700:SF3">
    <property type="entry name" value="TRANSTHYRETIN-LIKE PROTEIN 5"/>
    <property type="match status" value="1"/>
</dbReference>
<reference evidence="6 7" key="1">
    <citation type="submission" date="2014-09" db="EMBL/GenBank/DDBJ databases">
        <authorList>
            <person name="Martin A.A."/>
        </authorList>
    </citation>
    <scope>NUCLEOTIDE SEQUENCE</scope>
    <source>
        <strain evidence="7">ED321</strain>
        <strain evidence="6">ED321 Heterogonic</strain>
    </source>
</reference>
<evidence type="ECO:0000256" key="1">
    <source>
        <dbReference type="ARBA" id="ARBA00004613"/>
    </source>
</evidence>
<dbReference type="WormBase" id="SRAE_1000333300">
    <property type="protein sequence ID" value="SRP05279"/>
    <property type="gene ID" value="WBGene00259950"/>
</dbReference>
<dbReference type="EMBL" id="LN609528">
    <property type="protein sequence ID" value="CEF65080.1"/>
    <property type="molecule type" value="Genomic_DNA"/>
</dbReference>
<feature type="region of interest" description="Disordered" evidence="5">
    <location>
        <begin position="202"/>
        <end position="225"/>
    </location>
</feature>
<dbReference type="Gene3D" id="2.60.40.3330">
    <property type="match status" value="1"/>
</dbReference>
<evidence type="ECO:0000313" key="6">
    <source>
        <dbReference type="EMBL" id="CEF65080.1"/>
    </source>
</evidence>
<dbReference type="Proteomes" id="UP000035682">
    <property type="component" value="Unplaced"/>
</dbReference>
<evidence type="ECO:0000256" key="2">
    <source>
        <dbReference type="ARBA" id="ARBA00010112"/>
    </source>
</evidence>
<reference evidence="8" key="2">
    <citation type="submission" date="2020-12" db="UniProtKB">
        <authorList>
            <consortium name="WormBaseParasite"/>
        </authorList>
    </citation>
    <scope>IDENTIFICATION</scope>
</reference>
<evidence type="ECO:0000313" key="8">
    <source>
        <dbReference type="WBParaSite" id="SRAE_1000333300.1"/>
    </source>
</evidence>
<protein>
    <submittedName>
        <fullName evidence="6 8">Transthyretin-like family-containing protein</fullName>
    </submittedName>
</protein>
<proteinExistence type="inferred from homology"/>
<comment type="subcellular location">
    <subcellularLocation>
        <location evidence="1">Secreted</location>
    </subcellularLocation>
</comment>
<dbReference type="WBParaSite" id="SRAE_1000333300.1">
    <property type="protein sequence ID" value="SRAE_1000333300.1"/>
    <property type="gene ID" value="WBGene00259950"/>
</dbReference>
<evidence type="ECO:0000256" key="4">
    <source>
        <dbReference type="ARBA" id="ARBA00022729"/>
    </source>
</evidence>
<dbReference type="AlphaFoldDB" id="A0A090LC19"/>
<evidence type="ECO:0000313" key="7">
    <source>
        <dbReference type="Proteomes" id="UP000035682"/>
    </source>
</evidence>
<organism evidence="6">
    <name type="scientific">Strongyloides ratti</name>
    <name type="common">Parasitic roundworm</name>
    <dbReference type="NCBI Taxonomy" id="34506"/>
    <lineage>
        <taxon>Eukaryota</taxon>
        <taxon>Metazoa</taxon>
        <taxon>Ecdysozoa</taxon>
        <taxon>Nematoda</taxon>
        <taxon>Chromadorea</taxon>
        <taxon>Rhabditida</taxon>
        <taxon>Tylenchina</taxon>
        <taxon>Panagrolaimomorpha</taxon>
        <taxon>Strongyloidoidea</taxon>
        <taxon>Strongyloididae</taxon>
        <taxon>Strongyloides</taxon>
    </lineage>
</organism>
<dbReference type="CTD" id="36377445"/>
<feature type="compositionally biased region" description="Basic and acidic residues" evidence="5">
    <location>
        <begin position="202"/>
        <end position="211"/>
    </location>
</feature>
<dbReference type="PANTHER" id="PTHR21700">
    <property type="entry name" value="TRANSTHYRETIN-LIKE FAMILY PROTEIN-RELATED"/>
    <property type="match status" value="1"/>
</dbReference>
<dbReference type="GO" id="GO:0005576">
    <property type="term" value="C:extracellular region"/>
    <property type="evidence" value="ECO:0007669"/>
    <property type="project" value="UniProtKB-SubCell"/>
</dbReference>
<dbReference type="OrthoDB" id="73919at2759"/>
<dbReference type="GeneID" id="36377445"/>
<dbReference type="Pfam" id="PF01060">
    <property type="entry name" value="TTR-52"/>
    <property type="match status" value="1"/>
</dbReference>
<keyword evidence="4" id="KW-0732">Signal</keyword>